<dbReference type="GO" id="GO:0008483">
    <property type="term" value="F:transaminase activity"/>
    <property type="evidence" value="ECO:0007669"/>
    <property type="project" value="UniProtKB-KW"/>
</dbReference>
<dbReference type="AlphaFoldDB" id="C1DCT0"/>
<gene>
    <name evidence="2" type="ordered locus">LHK_02718</name>
</gene>
<dbReference type="GO" id="GO:0016747">
    <property type="term" value="F:acyltransferase activity, transferring groups other than amino-acyl groups"/>
    <property type="evidence" value="ECO:0007669"/>
    <property type="project" value="InterPro"/>
</dbReference>
<organism evidence="2 3">
    <name type="scientific">Laribacter hongkongensis (strain HLHK9)</name>
    <dbReference type="NCBI Taxonomy" id="557598"/>
    <lineage>
        <taxon>Bacteria</taxon>
        <taxon>Pseudomonadati</taxon>
        <taxon>Pseudomonadota</taxon>
        <taxon>Betaproteobacteria</taxon>
        <taxon>Neisseriales</taxon>
        <taxon>Aquaspirillaceae</taxon>
        <taxon>Laribacter</taxon>
    </lineage>
</organism>
<feature type="domain" description="N-acetyltransferase" evidence="1">
    <location>
        <begin position="44"/>
        <end position="197"/>
    </location>
</feature>
<dbReference type="STRING" id="557598.LHK_02718"/>
<evidence type="ECO:0000259" key="1">
    <source>
        <dbReference type="PROSITE" id="PS51186"/>
    </source>
</evidence>
<dbReference type="RefSeq" id="WP_012698163.1">
    <property type="nucleotide sequence ID" value="NC_012559.1"/>
</dbReference>
<accession>C1DCT0</accession>
<dbReference type="eggNOG" id="COG1670">
    <property type="taxonomic scope" value="Bacteria"/>
</dbReference>
<dbReference type="InterPro" id="IPR016181">
    <property type="entry name" value="Acyl_CoA_acyltransferase"/>
</dbReference>
<dbReference type="Pfam" id="PF13302">
    <property type="entry name" value="Acetyltransf_3"/>
    <property type="match status" value="1"/>
</dbReference>
<dbReference type="Gene3D" id="3.40.630.30">
    <property type="match status" value="1"/>
</dbReference>
<dbReference type="Proteomes" id="UP000002010">
    <property type="component" value="Chromosome"/>
</dbReference>
<name>C1DCT0_LARHH</name>
<keyword evidence="3" id="KW-1185">Reference proteome</keyword>
<sequence length="218" mass="24422">MITERLDTGKALLMALKRSAQAGKLSLTLPVGQPVQALLRVIPTTLGVLDEQDVHLLSEWRNRYVQSFLTIFHAHPERTTRWLTEFVGPNPSKILFMLESLNGESLGHIGLDFINWETGYGEADAIVSGGASPKGLMKLALQTVLCWSRDQLGLSQLGVRVRSDNTALEFYKKTGFVEQKRIPITMREGNDMQIWSEDPQSPQPEPSLVHMLFDFSVC</sequence>
<reference evidence="2 3" key="1">
    <citation type="journal article" date="2009" name="PLoS Genet.">
        <title>The complete genome and proteome of Laribacter hongkongensis reveal potential mechanisms for adaptations to different temperatures and habitats.</title>
        <authorList>
            <person name="Woo P.C."/>
            <person name="Lau S.K."/>
            <person name="Tse H."/>
            <person name="Teng J.L."/>
            <person name="Curreem S.O."/>
            <person name="Tsang A.K."/>
            <person name="Fan R.Y."/>
            <person name="Wong G.K."/>
            <person name="Huang Y."/>
            <person name="Loman N.J."/>
            <person name="Snyder L.A."/>
            <person name="Cai J.J."/>
            <person name="Huang J.D."/>
            <person name="Mak W."/>
            <person name="Pallen M.J."/>
            <person name="Lok S."/>
            <person name="Yuen K.Y."/>
        </authorList>
    </citation>
    <scope>NUCLEOTIDE SEQUENCE [LARGE SCALE GENOMIC DNA]</scope>
    <source>
        <strain evidence="2 3">HLHK9</strain>
    </source>
</reference>
<keyword evidence="2" id="KW-0032">Aminotransferase</keyword>
<protein>
    <submittedName>
        <fullName evidence="2">Aminotransferase, DegT/DnrJ/EryC1/StrS family</fullName>
    </submittedName>
</protein>
<dbReference type="EMBL" id="CP001154">
    <property type="protein sequence ID" value="ACO75699.1"/>
    <property type="molecule type" value="Genomic_DNA"/>
</dbReference>
<keyword evidence="2" id="KW-0808">Transferase</keyword>
<dbReference type="KEGG" id="lhk:LHK_02718"/>
<proteinExistence type="predicted"/>
<dbReference type="PROSITE" id="PS51186">
    <property type="entry name" value="GNAT"/>
    <property type="match status" value="1"/>
</dbReference>
<evidence type="ECO:0000313" key="3">
    <source>
        <dbReference type="Proteomes" id="UP000002010"/>
    </source>
</evidence>
<dbReference type="InterPro" id="IPR000182">
    <property type="entry name" value="GNAT_dom"/>
</dbReference>
<dbReference type="HOGENOM" id="CLU_1265634_0_0_4"/>
<evidence type="ECO:0000313" key="2">
    <source>
        <dbReference type="EMBL" id="ACO75699.1"/>
    </source>
</evidence>
<dbReference type="SUPFAM" id="SSF55729">
    <property type="entry name" value="Acyl-CoA N-acyltransferases (Nat)"/>
    <property type="match status" value="1"/>
</dbReference>